<dbReference type="InterPro" id="IPR036737">
    <property type="entry name" value="OmpA-like_sf"/>
</dbReference>
<keyword evidence="4" id="KW-1185">Reference proteome</keyword>
<dbReference type="eggNOG" id="COG0493">
    <property type="taxonomic scope" value="Bacteria"/>
</dbReference>
<feature type="compositionally biased region" description="Basic and acidic residues" evidence="1">
    <location>
        <begin position="767"/>
        <end position="780"/>
    </location>
</feature>
<dbReference type="Gene3D" id="3.30.1330.60">
    <property type="entry name" value="OmpA-like domain"/>
    <property type="match status" value="1"/>
</dbReference>
<protein>
    <recommendedName>
        <fullName evidence="2">FAD dependent oxidoreductase domain-containing protein</fullName>
    </recommendedName>
</protein>
<feature type="region of interest" description="Disordered" evidence="1">
    <location>
        <begin position="758"/>
        <end position="783"/>
    </location>
</feature>
<dbReference type="InterPro" id="IPR036188">
    <property type="entry name" value="FAD/NAD-bd_sf"/>
</dbReference>
<dbReference type="Gene3D" id="3.50.50.60">
    <property type="entry name" value="FAD/NAD(P)-binding domain"/>
    <property type="match status" value="1"/>
</dbReference>
<accession>A6GI65</accession>
<reference evidence="3 4" key="1">
    <citation type="submission" date="2007-06" db="EMBL/GenBank/DDBJ databases">
        <authorList>
            <person name="Shimkets L."/>
            <person name="Ferriera S."/>
            <person name="Johnson J."/>
            <person name="Kravitz S."/>
            <person name="Beeson K."/>
            <person name="Sutton G."/>
            <person name="Rogers Y.-H."/>
            <person name="Friedman R."/>
            <person name="Frazier M."/>
            <person name="Venter J.C."/>
        </authorList>
    </citation>
    <scope>NUCLEOTIDE SEQUENCE [LARGE SCALE GENOMIC DNA]</scope>
    <source>
        <strain evidence="3 4">SIR-1</strain>
    </source>
</reference>
<dbReference type="InterPro" id="IPR006076">
    <property type="entry name" value="FAD-dep_OxRdtase"/>
</dbReference>
<dbReference type="EMBL" id="ABCS01000130">
    <property type="protein sequence ID" value="EDM74452.1"/>
    <property type="molecule type" value="Genomic_DNA"/>
</dbReference>
<evidence type="ECO:0000313" key="3">
    <source>
        <dbReference type="EMBL" id="EDM74452.1"/>
    </source>
</evidence>
<evidence type="ECO:0000313" key="4">
    <source>
        <dbReference type="Proteomes" id="UP000005801"/>
    </source>
</evidence>
<feature type="domain" description="FAD dependent oxidoreductase" evidence="2">
    <location>
        <begin position="21"/>
        <end position="158"/>
    </location>
</feature>
<gene>
    <name evidence="3" type="ORF">PPSIR1_10470</name>
</gene>
<feature type="region of interest" description="Disordered" evidence="1">
    <location>
        <begin position="71"/>
        <end position="101"/>
    </location>
</feature>
<dbReference type="AlphaFoldDB" id="A6GI65"/>
<dbReference type="STRING" id="391625.PPSIR1_10470"/>
<name>A6GI65_9BACT</name>
<evidence type="ECO:0000259" key="2">
    <source>
        <dbReference type="Pfam" id="PF01266"/>
    </source>
</evidence>
<organism evidence="3 4">
    <name type="scientific">Plesiocystis pacifica SIR-1</name>
    <dbReference type="NCBI Taxonomy" id="391625"/>
    <lineage>
        <taxon>Bacteria</taxon>
        <taxon>Pseudomonadati</taxon>
        <taxon>Myxococcota</taxon>
        <taxon>Polyangia</taxon>
        <taxon>Nannocystales</taxon>
        <taxon>Nannocystaceae</taxon>
        <taxon>Plesiocystis</taxon>
    </lineage>
</organism>
<dbReference type="Proteomes" id="UP000005801">
    <property type="component" value="Unassembled WGS sequence"/>
</dbReference>
<dbReference type="SUPFAM" id="SSF51905">
    <property type="entry name" value="FAD/NAD(P)-binding domain"/>
    <property type="match status" value="1"/>
</dbReference>
<comment type="caution">
    <text evidence="3">The sequence shown here is derived from an EMBL/GenBank/DDBJ whole genome shotgun (WGS) entry which is preliminary data.</text>
</comment>
<proteinExistence type="predicted"/>
<sequence>MKTHAKERNRMGNLGPSKGNVTVYGGGVAGLTVAHELITRGYAVTLIEPTLAPDRFGQSHVRVGGMAASQMNDVDPHHHVHDSVGTPASDDPPRPKSKLGPVWLAADDDSDKGHSVGACHQPGSAALTASDKQALSDLVPKLGEDYTLGITGMVHIGRDNIYDASQGRILARQRAGSVAAFLVEQGLDRTKLSLRGANVDPLRCDDTLGSWTTTQSVTLPGEHGYRYFPSFYRHVFDTMGRTPLYDSDGMLSARTVYDNLESSLSVTVARKHHDPILFSMVPPTNIQEMRESLIATLASTGATGLDLLLISLRMLRYLSTCSARREALYENVSLLDFLQARHPDRPGPDVVYSPSFLDYLETAPRILAAIDPATGDARTNANIAVQLMQPDNGTRINGTLNGPTSTAWFDPWVEHLDALRVRFLGGKLTQMTVVDGKLHVELELEANPKVDPERFEPVTETSPCGETVITHYIDHADYIVTAFDAATAERLSAELPDVGVPEKLRGYAEARVPPPPEWSGKVEVPEQGWRRFQTMSGIQYFFRETVDIATGHVYFSDSDWGLSSISEQQFWAAEPNLNTNGYASLISVDIGDFETPSAHLGKPARECTAEEIAKETWRQILEVIDPAPQLQLPVPTWYHLDDNLAFAGDAGEGLFQGNATPLQVPLAGDWHRRPGGDPFDPVAVDGPADSPPDLPQGVWQSPMGGYYVHWDRLLYAGTWKKTFTRITTMEAANESGRHVVNAILAHTHEIRGHGAFEGEPPIPVDHSAPKHTDPVEREQTGKSVGRSALNTGVSGIIGQNPVGAFCRIWNPEQHEMASFVPLKELDAMLFEQGLPHLFDVLMLETTAQAWSQLGLRPFAATPNIQDLQRWTAEAVKWQQSATAAMGLAGTPAIHDALIHALRSLRGMLEQFLAPMTPTTPTTPTNDSSEAST</sequence>
<evidence type="ECO:0000256" key="1">
    <source>
        <dbReference type="SAM" id="MobiDB-lite"/>
    </source>
</evidence>
<dbReference type="Pfam" id="PF01266">
    <property type="entry name" value="DAO"/>
    <property type="match status" value="1"/>
</dbReference>